<comment type="caution">
    <text evidence="2">The sequence shown here is derived from an EMBL/GenBank/DDBJ whole genome shotgun (WGS) entry which is preliminary data.</text>
</comment>
<evidence type="ECO:0000313" key="3">
    <source>
        <dbReference type="Proteomes" id="UP001469553"/>
    </source>
</evidence>
<evidence type="ECO:0000256" key="1">
    <source>
        <dbReference type="SAM" id="MobiDB-lite"/>
    </source>
</evidence>
<proteinExistence type="predicted"/>
<sequence length="209" mass="24125">MKRFSRRMDTLRRCPHKKCEKRFKEAQVRKSKVVTSTLIDGSSKDQSTTDGELFHPSIAKKPADMRNCSDCVQSSFQDGEELHTAQSPHPVTRWKMKTERQEPDYGNGESDGEQFHLSTEWEPIKGQNSTKTCNEKSEEDERERNEYFRDQWDSCLLQKNSEHSAVMQLCNRDGQEAEYRELVDCVVAWCFENEEDPVESAGEAGCSTI</sequence>
<gene>
    <name evidence="2" type="ORF">AMECASPLE_007852</name>
</gene>
<keyword evidence="3" id="KW-1185">Reference proteome</keyword>
<reference evidence="2 3" key="1">
    <citation type="submission" date="2021-06" db="EMBL/GenBank/DDBJ databases">
        <authorList>
            <person name="Palmer J.M."/>
        </authorList>
    </citation>
    <scope>NUCLEOTIDE SEQUENCE [LARGE SCALE GENOMIC DNA]</scope>
    <source>
        <strain evidence="2 3">AS_MEX2019</strain>
        <tissue evidence="2">Muscle</tissue>
    </source>
</reference>
<evidence type="ECO:0000313" key="2">
    <source>
        <dbReference type="EMBL" id="MEQ2290901.1"/>
    </source>
</evidence>
<dbReference type="EMBL" id="JAHRIP010028620">
    <property type="protein sequence ID" value="MEQ2290901.1"/>
    <property type="molecule type" value="Genomic_DNA"/>
</dbReference>
<name>A0ABV0YAZ6_9TELE</name>
<protein>
    <submittedName>
        <fullName evidence="2">Uncharacterized protein</fullName>
    </submittedName>
</protein>
<dbReference type="Proteomes" id="UP001469553">
    <property type="component" value="Unassembled WGS sequence"/>
</dbReference>
<accession>A0ABV0YAZ6</accession>
<organism evidence="2 3">
    <name type="scientific">Ameca splendens</name>
    <dbReference type="NCBI Taxonomy" id="208324"/>
    <lineage>
        <taxon>Eukaryota</taxon>
        <taxon>Metazoa</taxon>
        <taxon>Chordata</taxon>
        <taxon>Craniata</taxon>
        <taxon>Vertebrata</taxon>
        <taxon>Euteleostomi</taxon>
        <taxon>Actinopterygii</taxon>
        <taxon>Neopterygii</taxon>
        <taxon>Teleostei</taxon>
        <taxon>Neoteleostei</taxon>
        <taxon>Acanthomorphata</taxon>
        <taxon>Ovalentaria</taxon>
        <taxon>Atherinomorphae</taxon>
        <taxon>Cyprinodontiformes</taxon>
        <taxon>Goodeidae</taxon>
        <taxon>Ameca</taxon>
    </lineage>
</organism>
<feature type="region of interest" description="Disordered" evidence="1">
    <location>
        <begin position="125"/>
        <end position="144"/>
    </location>
</feature>